<comment type="caution">
    <text evidence="1">The sequence shown here is derived from an EMBL/GenBank/DDBJ whole genome shotgun (WGS) entry which is preliminary data.</text>
</comment>
<name>A0ACC3CZ68_9PEZI</name>
<gene>
    <name evidence="1" type="ORF">LTS18_010721</name>
</gene>
<keyword evidence="2" id="KW-1185">Reference proteome</keyword>
<organism evidence="1 2">
    <name type="scientific">Coniosporium uncinatum</name>
    <dbReference type="NCBI Taxonomy" id="93489"/>
    <lineage>
        <taxon>Eukaryota</taxon>
        <taxon>Fungi</taxon>
        <taxon>Dikarya</taxon>
        <taxon>Ascomycota</taxon>
        <taxon>Pezizomycotina</taxon>
        <taxon>Dothideomycetes</taxon>
        <taxon>Dothideomycetes incertae sedis</taxon>
        <taxon>Coniosporium</taxon>
    </lineage>
</organism>
<reference evidence="1" key="1">
    <citation type="submission" date="2024-09" db="EMBL/GenBank/DDBJ databases">
        <title>Black Yeasts Isolated from many extreme environments.</title>
        <authorList>
            <person name="Coleine C."/>
            <person name="Stajich J.E."/>
            <person name="Selbmann L."/>
        </authorList>
    </citation>
    <scope>NUCLEOTIDE SEQUENCE</scope>
    <source>
        <strain evidence="1">CCFEE 5737</strain>
    </source>
</reference>
<proteinExistence type="predicted"/>
<sequence>FSLASTIAGAGSDDASAFREWARQTGSGVPVAHSEEFDEDSDATEEALQEVAVHRQAEVSSEQTIMEELRKCIVDQTHSATFACGGSIPIMDDEWTSHAISGAGRNISTSTDEARAGTYADPIDLEARASSGKALPSRDQYDTSPFIRPIVVRWDTPEGALQKVTLPANEAAAETHDLKKFIFDCQPATFGY</sequence>
<accession>A0ACC3CZ68</accession>
<protein>
    <submittedName>
        <fullName evidence="1">Uncharacterized protein</fullName>
    </submittedName>
</protein>
<evidence type="ECO:0000313" key="1">
    <source>
        <dbReference type="EMBL" id="KAK3059499.1"/>
    </source>
</evidence>
<feature type="non-terminal residue" evidence="1">
    <location>
        <position position="1"/>
    </location>
</feature>
<evidence type="ECO:0000313" key="2">
    <source>
        <dbReference type="Proteomes" id="UP001186974"/>
    </source>
</evidence>
<dbReference type="Proteomes" id="UP001186974">
    <property type="component" value="Unassembled WGS sequence"/>
</dbReference>
<dbReference type="EMBL" id="JAWDJW010009351">
    <property type="protein sequence ID" value="KAK3059499.1"/>
    <property type="molecule type" value="Genomic_DNA"/>
</dbReference>